<organism evidence="1">
    <name type="scientific">Rhizophora mucronata</name>
    <name type="common">Asiatic mangrove</name>
    <dbReference type="NCBI Taxonomy" id="61149"/>
    <lineage>
        <taxon>Eukaryota</taxon>
        <taxon>Viridiplantae</taxon>
        <taxon>Streptophyta</taxon>
        <taxon>Embryophyta</taxon>
        <taxon>Tracheophyta</taxon>
        <taxon>Spermatophyta</taxon>
        <taxon>Magnoliopsida</taxon>
        <taxon>eudicotyledons</taxon>
        <taxon>Gunneridae</taxon>
        <taxon>Pentapetalae</taxon>
        <taxon>rosids</taxon>
        <taxon>fabids</taxon>
        <taxon>Malpighiales</taxon>
        <taxon>Rhizophoraceae</taxon>
        <taxon>Rhizophora</taxon>
    </lineage>
</organism>
<dbReference type="AlphaFoldDB" id="A0A2P2L606"/>
<proteinExistence type="predicted"/>
<dbReference type="EMBL" id="GGEC01032919">
    <property type="protein sequence ID" value="MBX13403.1"/>
    <property type="molecule type" value="Transcribed_RNA"/>
</dbReference>
<accession>A0A2P2L606</accession>
<name>A0A2P2L606_RHIMU</name>
<protein>
    <submittedName>
        <fullName evidence="1">Uncharacterized protein</fullName>
    </submittedName>
</protein>
<evidence type="ECO:0000313" key="1">
    <source>
        <dbReference type="EMBL" id="MBX13403.1"/>
    </source>
</evidence>
<reference evidence="1" key="1">
    <citation type="submission" date="2018-02" db="EMBL/GenBank/DDBJ databases">
        <title>Rhizophora mucronata_Transcriptome.</title>
        <authorList>
            <person name="Meera S.P."/>
            <person name="Sreeshan A."/>
            <person name="Augustine A."/>
        </authorList>
    </citation>
    <scope>NUCLEOTIDE SEQUENCE</scope>
    <source>
        <tissue evidence="1">Leaf</tissue>
    </source>
</reference>
<sequence length="35" mass="3948">MVQREVSSLPCLRFGFEPLPSPSMGINVRSWSLLL</sequence>